<dbReference type="RefSeq" id="WP_270689735.1">
    <property type="nucleotide sequence ID" value="NZ_JAQFWQ010000116.1"/>
</dbReference>
<keyword evidence="3" id="KW-1185">Reference proteome</keyword>
<dbReference type="Pfam" id="PF01547">
    <property type="entry name" value="SBP_bac_1"/>
    <property type="match status" value="1"/>
</dbReference>
<name>A0ABT4UBR1_9ACTN</name>
<evidence type="ECO:0000313" key="2">
    <source>
        <dbReference type="EMBL" id="MDA2814365.1"/>
    </source>
</evidence>
<dbReference type="Proteomes" id="UP001527866">
    <property type="component" value="Unassembled WGS sequence"/>
</dbReference>
<dbReference type="SUPFAM" id="SSF53850">
    <property type="entry name" value="Periplasmic binding protein-like II"/>
    <property type="match status" value="1"/>
</dbReference>
<evidence type="ECO:0000313" key="3">
    <source>
        <dbReference type="Proteomes" id="UP001527866"/>
    </source>
</evidence>
<comment type="caution">
    <text evidence="2">The sequence shown here is derived from an EMBL/GenBank/DDBJ whole genome shotgun (WGS) entry which is preliminary data.</text>
</comment>
<evidence type="ECO:0000256" key="1">
    <source>
        <dbReference type="SAM" id="SignalP"/>
    </source>
</evidence>
<dbReference type="InterPro" id="IPR050490">
    <property type="entry name" value="Bact_solute-bd_prot1"/>
</dbReference>
<proteinExistence type="predicted"/>
<protein>
    <submittedName>
        <fullName evidence="2">Extracellular solute-binding protein</fullName>
    </submittedName>
</protein>
<reference evidence="2 3" key="1">
    <citation type="submission" date="2023-01" db="EMBL/GenBank/DDBJ databases">
        <title>Draft genome sequence of Nocardiopsis sp. RSe5-2 isolated from halophytes.</title>
        <authorList>
            <person name="Duangmal K."/>
            <person name="Chantavorakit T."/>
        </authorList>
    </citation>
    <scope>NUCLEOTIDE SEQUENCE [LARGE SCALE GENOMIC DNA]</scope>
    <source>
        <strain evidence="2 3">RSe5-2</strain>
    </source>
</reference>
<gene>
    <name evidence="2" type="ORF">O4J56_27205</name>
</gene>
<keyword evidence="1" id="KW-0732">Signal</keyword>
<accession>A0ABT4UBR1</accession>
<dbReference type="PROSITE" id="PS51257">
    <property type="entry name" value="PROKAR_LIPOPROTEIN"/>
    <property type="match status" value="1"/>
</dbReference>
<dbReference type="PANTHER" id="PTHR43649:SF14">
    <property type="entry name" value="BLR3389 PROTEIN"/>
    <property type="match status" value="1"/>
</dbReference>
<organism evidence="2 3">
    <name type="scientific">Nocardiopsis endophytica</name>
    <dbReference type="NCBI Taxonomy" id="3018445"/>
    <lineage>
        <taxon>Bacteria</taxon>
        <taxon>Bacillati</taxon>
        <taxon>Actinomycetota</taxon>
        <taxon>Actinomycetes</taxon>
        <taxon>Streptosporangiales</taxon>
        <taxon>Nocardiopsidaceae</taxon>
        <taxon>Nocardiopsis</taxon>
    </lineage>
</organism>
<feature type="chain" id="PRO_5045800368" evidence="1">
    <location>
        <begin position="21"/>
        <end position="449"/>
    </location>
</feature>
<sequence>MKRAPAAAAVLLLAALPAAAGCEGSGRDPGTVKVVYQDFGAFRAADAIMRTVKEEFEAANEGVTVELHPIEAPAEDYQTQVNLMNQSASEAPDILYEDSFTINQDVEAGYLHPLDEYWDSWEDAGQYSEQADAAVTARDGSRYGVMLGTDTRGLWYNRTLLEQAGVEVPWEPEDWDAVLDAARAVQDEFGDDVTAFNLFGGTPAGEVSSMQGFQMLLTGTPDRLYDEEAGRWVAGSQGFVDALEFYDTVYSEGLSLDTRDMLNANAPTLNLEERMPQGEMAISLDGSWATQTWIEDGASPWPEWEEEMAFTAMPTQDGSAPGATSLSGGWTLAMGAQTADPDLAWEVMAMALSKENATEFAVRGAQIPVRADVAESEDYQERSPIVPEANELVDVTHFRPAYGEYPRVSQAVQQATESVLLGDATPEEAAAAYDAELEEIVGADQVTGG</sequence>
<dbReference type="Gene3D" id="3.40.190.10">
    <property type="entry name" value="Periplasmic binding protein-like II"/>
    <property type="match status" value="2"/>
</dbReference>
<dbReference type="PANTHER" id="PTHR43649">
    <property type="entry name" value="ARABINOSE-BINDING PROTEIN-RELATED"/>
    <property type="match status" value="1"/>
</dbReference>
<dbReference type="InterPro" id="IPR006059">
    <property type="entry name" value="SBP"/>
</dbReference>
<feature type="signal peptide" evidence="1">
    <location>
        <begin position="1"/>
        <end position="20"/>
    </location>
</feature>
<dbReference type="EMBL" id="JAQFWQ010000116">
    <property type="protein sequence ID" value="MDA2814365.1"/>
    <property type="molecule type" value="Genomic_DNA"/>
</dbReference>